<feature type="compositionally biased region" description="Low complexity" evidence="1">
    <location>
        <begin position="61"/>
        <end position="72"/>
    </location>
</feature>
<evidence type="ECO:0000313" key="2">
    <source>
        <dbReference type="EMBL" id="GFN76344.1"/>
    </source>
</evidence>
<accession>A0AAV3Y0W4</accession>
<protein>
    <submittedName>
        <fullName evidence="2">Uncharacterized protein</fullName>
    </submittedName>
</protein>
<name>A0AAV3Y0W4_9GAST</name>
<reference evidence="2 3" key="1">
    <citation type="journal article" date="2021" name="Elife">
        <title>Chloroplast acquisition without the gene transfer in kleptoplastic sea slugs, Plakobranchus ocellatus.</title>
        <authorList>
            <person name="Maeda T."/>
            <person name="Takahashi S."/>
            <person name="Yoshida T."/>
            <person name="Shimamura S."/>
            <person name="Takaki Y."/>
            <person name="Nagai Y."/>
            <person name="Toyoda A."/>
            <person name="Suzuki Y."/>
            <person name="Arimoto A."/>
            <person name="Ishii H."/>
            <person name="Satoh N."/>
            <person name="Nishiyama T."/>
            <person name="Hasebe M."/>
            <person name="Maruyama T."/>
            <person name="Minagawa J."/>
            <person name="Obokata J."/>
            <person name="Shigenobu S."/>
        </authorList>
    </citation>
    <scope>NUCLEOTIDE SEQUENCE [LARGE SCALE GENOMIC DNA]</scope>
</reference>
<evidence type="ECO:0000313" key="3">
    <source>
        <dbReference type="Proteomes" id="UP000735302"/>
    </source>
</evidence>
<evidence type="ECO:0000256" key="1">
    <source>
        <dbReference type="SAM" id="MobiDB-lite"/>
    </source>
</evidence>
<dbReference type="EMBL" id="BLXT01000370">
    <property type="protein sequence ID" value="GFN76344.1"/>
    <property type="molecule type" value="Genomic_DNA"/>
</dbReference>
<sequence length="97" mass="11124">MFNILYVLVSHNKYGINLSHIYKGRSQDRWTRHPSFSAHDHYDALNREESTTILRLRTGRTSSESTCTPSSTLERQPAASVNKGPNQRNTSYRLAQT</sequence>
<gene>
    <name evidence="2" type="ORF">PoB_000285000</name>
</gene>
<organism evidence="2 3">
    <name type="scientific">Plakobranchus ocellatus</name>
    <dbReference type="NCBI Taxonomy" id="259542"/>
    <lineage>
        <taxon>Eukaryota</taxon>
        <taxon>Metazoa</taxon>
        <taxon>Spiralia</taxon>
        <taxon>Lophotrochozoa</taxon>
        <taxon>Mollusca</taxon>
        <taxon>Gastropoda</taxon>
        <taxon>Heterobranchia</taxon>
        <taxon>Euthyneura</taxon>
        <taxon>Panpulmonata</taxon>
        <taxon>Sacoglossa</taxon>
        <taxon>Placobranchoidea</taxon>
        <taxon>Plakobranchidae</taxon>
        <taxon>Plakobranchus</taxon>
    </lineage>
</organism>
<comment type="caution">
    <text evidence="2">The sequence shown here is derived from an EMBL/GenBank/DDBJ whole genome shotgun (WGS) entry which is preliminary data.</text>
</comment>
<dbReference type="AlphaFoldDB" id="A0AAV3Y0W4"/>
<keyword evidence="3" id="KW-1185">Reference proteome</keyword>
<proteinExistence type="predicted"/>
<dbReference type="Proteomes" id="UP000735302">
    <property type="component" value="Unassembled WGS sequence"/>
</dbReference>
<feature type="region of interest" description="Disordered" evidence="1">
    <location>
        <begin position="53"/>
        <end position="97"/>
    </location>
</feature>
<feature type="compositionally biased region" description="Polar residues" evidence="1">
    <location>
        <begin position="83"/>
        <end position="97"/>
    </location>
</feature>